<feature type="domain" description="Orn/Lys/Arg decarboxylases family 1 pyridoxal-P attachment site" evidence="6">
    <location>
        <begin position="3"/>
        <end position="117"/>
    </location>
</feature>
<dbReference type="PANTHER" id="PTHR43277">
    <property type="entry name" value="ARGININE DECARBOXYLASE"/>
    <property type="match status" value="1"/>
</dbReference>
<reference evidence="8 9" key="1">
    <citation type="submission" date="2020-07" db="EMBL/GenBank/DDBJ databases">
        <authorList>
            <person name="Criscuolo A."/>
        </authorList>
    </citation>
    <scope>NUCLEOTIDE SEQUENCE [LARGE SCALE GENOMIC DNA]</scope>
    <source>
        <strain evidence="8">CIP111649</strain>
    </source>
</reference>
<dbReference type="InterPro" id="IPR015421">
    <property type="entry name" value="PyrdxlP-dep_Trfase_major"/>
</dbReference>
<dbReference type="Gene3D" id="3.40.640.10">
    <property type="entry name" value="Type I PLP-dependent aspartate aminotransferase-like (Major domain)"/>
    <property type="match status" value="1"/>
</dbReference>
<evidence type="ECO:0000256" key="2">
    <source>
        <dbReference type="ARBA" id="ARBA00010671"/>
    </source>
</evidence>
<protein>
    <submittedName>
        <fullName evidence="8">Arginine decarboxylase</fullName>
    </submittedName>
</protein>
<evidence type="ECO:0000259" key="6">
    <source>
        <dbReference type="Pfam" id="PF01276"/>
    </source>
</evidence>
<dbReference type="InterPro" id="IPR036633">
    <property type="entry name" value="Prn/Lys/Arg_de-COase_C_sf"/>
</dbReference>
<keyword evidence="4" id="KW-0663">Pyridoxal phosphate</keyword>
<evidence type="ECO:0000256" key="1">
    <source>
        <dbReference type="ARBA" id="ARBA00001933"/>
    </source>
</evidence>
<dbReference type="InterPro" id="IPR052357">
    <property type="entry name" value="Orn_Lys_Arg_decarboxylase-I"/>
</dbReference>
<keyword evidence="5" id="KW-0456">Lyase</keyword>
<dbReference type="Pfam" id="PF01276">
    <property type="entry name" value="OKR_DC_1"/>
    <property type="match status" value="2"/>
</dbReference>
<dbReference type="PANTHER" id="PTHR43277:SF3">
    <property type="entry name" value="DECARBOXYLASE, PUTATIVE-RELATED"/>
    <property type="match status" value="1"/>
</dbReference>
<sequence>MTLIERLKEFTSNESISMHVPGHKNNTIGDLSDLLTFNFDMTEIKGLDNLHDPVEVLKDLNGFLSNKTPGYFAQAMVNGTTNGILSAIFALSKECQTFVLYGDIHKSIYHALDLVSASYEIITKEELFNYDYSDKALIITSPNYEGNILENISSLVSYVHDRNGYVLVDSAHGAHLSITENFPEAAYLSKADIIVESYHKMLPALTMASVIFVKEERLYNEVMTFINYFETSSPSYLIMASIESAQQFYNNYKDGLFFKRRKKLIEHLNQQGISVKEADDPCKLLLNWQHGPYALEDSLINENIYAEMTTDSGVLFVLPLWHEGDCYPYSQLLDRLERLCLIKNENNQDKDISNLLGKVCVQNVVPYPPGIPLVLKGEIFTEADLKQLQQYLFNHVKIEGIDYNINYYV</sequence>
<dbReference type="RefSeq" id="WP_185125287.1">
    <property type="nucleotide sequence ID" value="NZ_CAJEWD010000004.1"/>
</dbReference>
<comment type="cofactor">
    <cofactor evidence="1">
        <name>pyridoxal 5'-phosphate</name>
        <dbReference type="ChEBI" id="CHEBI:597326"/>
    </cofactor>
</comment>
<dbReference type="GO" id="GO:0016831">
    <property type="term" value="F:carboxy-lyase activity"/>
    <property type="evidence" value="ECO:0007669"/>
    <property type="project" value="UniProtKB-KW"/>
</dbReference>
<evidence type="ECO:0000256" key="4">
    <source>
        <dbReference type="ARBA" id="ARBA00022898"/>
    </source>
</evidence>
<evidence type="ECO:0000313" key="8">
    <source>
        <dbReference type="EMBL" id="CAD2074721.1"/>
    </source>
</evidence>
<dbReference type="Pfam" id="PF03711">
    <property type="entry name" value="OKR_DC_1_C"/>
    <property type="match status" value="1"/>
</dbReference>
<name>A0A6V7RCT2_9STAP</name>
<comment type="caution">
    <text evidence="8">The sequence shown here is derived from an EMBL/GenBank/DDBJ whole genome shotgun (WGS) entry which is preliminary data.</text>
</comment>
<dbReference type="SUPFAM" id="SSF53383">
    <property type="entry name" value="PLP-dependent transferases"/>
    <property type="match status" value="1"/>
</dbReference>
<dbReference type="AlphaFoldDB" id="A0A6V7RCT2"/>
<evidence type="ECO:0000256" key="3">
    <source>
        <dbReference type="ARBA" id="ARBA00022793"/>
    </source>
</evidence>
<dbReference type="InterPro" id="IPR015424">
    <property type="entry name" value="PyrdxlP-dep_Trfase"/>
</dbReference>
<keyword evidence="9" id="KW-1185">Reference proteome</keyword>
<organism evidence="8 9">
    <name type="scientific">Jeotgalicoccus meleagridis</name>
    <dbReference type="NCBI Taxonomy" id="2759181"/>
    <lineage>
        <taxon>Bacteria</taxon>
        <taxon>Bacillati</taxon>
        <taxon>Bacillota</taxon>
        <taxon>Bacilli</taxon>
        <taxon>Bacillales</taxon>
        <taxon>Staphylococcaceae</taxon>
        <taxon>Jeotgalicoccus</taxon>
    </lineage>
</organism>
<dbReference type="SUPFAM" id="SSF55904">
    <property type="entry name" value="Ornithine decarboxylase C-terminal domain"/>
    <property type="match status" value="1"/>
</dbReference>
<comment type="similarity">
    <text evidence="2">Belongs to the Orn/Lys/Arg decarboxylase class-I family.</text>
</comment>
<accession>A0A6V7RCT2</accession>
<evidence type="ECO:0000313" key="9">
    <source>
        <dbReference type="Proteomes" id="UP000589351"/>
    </source>
</evidence>
<dbReference type="InterPro" id="IPR000310">
    <property type="entry name" value="Orn/Lys/Arg_deCO2ase_major_dom"/>
</dbReference>
<evidence type="ECO:0000259" key="7">
    <source>
        <dbReference type="Pfam" id="PF03711"/>
    </source>
</evidence>
<dbReference type="Gene3D" id="3.90.105.10">
    <property type="entry name" value="Molybdopterin biosynthesis moea protein, domain 2"/>
    <property type="match status" value="1"/>
</dbReference>
<keyword evidence="3" id="KW-0210">Decarboxylase</keyword>
<dbReference type="InterPro" id="IPR008286">
    <property type="entry name" value="Prn/Lys/Arg_de-COase_C"/>
</dbReference>
<dbReference type="Proteomes" id="UP000589351">
    <property type="component" value="Unassembled WGS sequence"/>
</dbReference>
<evidence type="ECO:0000256" key="5">
    <source>
        <dbReference type="ARBA" id="ARBA00023239"/>
    </source>
</evidence>
<proteinExistence type="inferred from homology"/>
<feature type="domain" description="Orn/Lys/Arg decarboxylase C-terminal" evidence="7">
    <location>
        <begin position="349"/>
        <end position="392"/>
    </location>
</feature>
<feature type="domain" description="Orn/Lys/Arg decarboxylases family 1 pyridoxal-P attachment site" evidence="6">
    <location>
        <begin position="135"/>
        <end position="253"/>
    </location>
</feature>
<gene>
    <name evidence="8" type="primary">speA</name>
    <name evidence="8" type="ORF">JEODO184_00761</name>
</gene>
<dbReference type="EMBL" id="CAJEWD010000004">
    <property type="protein sequence ID" value="CAD2074721.1"/>
    <property type="molecule type" value="Genomic_DNA"/>
</dbReference>